<dbReference type="RefSeq" id="WP_311493245.1">
    <property type="nucleotide sequence ID" value="NZ_JAVRHO010000001.1"/>
</dbReference>
<name>A0ABU3CFG6_9FLAO</name>
<dbReference type="SUPFAM" id="SSF48208">
    <property type="entry name" value="Six-hairpin glycosidases"/>
    <property type="match status" value="1"/>
</dbReference>
<evidence type="ECO:0000256" key="3">
    <source>
        <dbReference type="ARBA" id="ARBA00023235"/>
    </source>
</evidence>
<dbReference type="HAMAP" id="MF_00929">
    <property type="entry name" value="Cellobiose_2_epim"/>
    <property type="match status" value="1"/>
</dbReference>
<dbReference type="EC" id="5.1.3.11" evidence="4"/>
<evidence type="ECO:0000313" key="6">
    <source>
        <dbReference type="Proteomes" id="UP001245285"/>
    </source>
</evidence>
<proteinExistence type="inferred from homology"/>
<accession>A0ABU3CFG6</accession>
<evidence type="ECO:0000256" key="1">
    <source>
        <dbReference type="ARBA" id="ARBA00001470"/>
    </source>
</evidence>
<comment type="caution">
    <text evidence="5">The sequence shown here is derived from an EMBL/GenBank/DDBJ whole genome shotgun (WGS) entry which is preliminary data.</text>
</comment>
<comment type="similarity">
    <text evidence="4">Belongs to the cellobiose 2-epimerase family.</text>
</comment>
<dbReference type="EMBL" id="JAVRHO010000001">
    <property type="protein sequence ID" value="MDT0645093.1"/>
    <property type="molecule type" value="Genomic_DNA"/>
</dbReference>
<reference evidence="5 6" key="1">
    <citation type="submission" date="2023-09" db="EMBL/GenBank/DDBJ databases">
        <authorList>
            <person name="Rey-Velasco X."/>
        </authorList>
    </citation>
    <scope>NUCLEOTIDE SEQUENCE [LARGE SCALE GENOMIC DNA]</scope>
    <source>
        <strain evidence="5 6">F260</strain>
    </source>
</reference>
<organism evidence="5 6">
    <name type="scientific">Autumnicola lenta</name>
    <dbReference type="NCBI Taxonomy" id="3075593"/>
    <lineage>
        <taxon>Bacteria</taxon>
        <taxon>Pseudomonadati</taxon>
        <taxon>Bacteroidota</taxon>
        <taxon>Flavobacteriia</taxon>
        <taxon>Flavobacteriales</taxon>
        <taxon>Flavobacteriaceae</taxon>
        <taxon>Autumnicola</taxon>
    </lineage>
</organism>
<dbReference type="Gene3D" id="1.50.10.10">
    <property type="match status" value="1"/>
</dbReference>
<comment type="function">
    <text evidence="4">Catalyzes the reversible epimerization of cellobiose to 4-O-beta-D-glucopyranosyl-D-mannose (Glc-Man).</text>
</comment>
<keyword evidence="6" id="KW-1185">Reference proteome</keyword>
<comment type="catalytic activity">
    <reaction evidence="1 4">
        <text>D-cellobiose = beta-D-glucosyl-(1-&gt;4)-D-mannopyranose</text>
        <dbReference type="Rhea" id="RHEA:23384"/>
        <dbReference type="ChEBI" id="CHEBI:17057"/>
        <dbReference type="ChEBI" id="CHEBI:47931"/>
        <dbReference type="EC" id="5.1.3.11"/>
    </reaction>
</comment>
<gene>
    <name evidence="5" type="ORF">RM545_00180</name>
</gene>
<protein>
    <recommendedName>
        <fullName evidence="4">Cellobiose 2-epimerase</fullName>
        <shortName evidence="4">CE</shortName>
        <ecNumber evidence="4">5.1.3.11</ecNumber>
    </recommendedName>
</protein>
<dbReference type="InterPro" id="IPR012341">
    <property type="entry name" value="6hp_glycosidase-like_sf"/>
</dbReference>
<dbReference type="Proteomes" id="UP001245285">
    <property type="component" value="Unassembled WGS sequence"/>
</dbReference>
<dbReference type="InterPro" id="IPR008928">
    <property type="entry name" value="6-hairpin_glycosidase_sf"/>
</dbReference>
<evidence type="ECO:0000256" key="2">
    <source>
        <dbReference type="ARBA" id="ARBA00008558"/>
    </source>
</evidence>
<dbReference type="InterPro" id="IPR028584">
    <property type="entry name" value="Cellobiose_2_epim"/>
</dbReference>
<comment type="similarity">
    <text evidence="2">Belongs to the N-acylglucosamine 2-epimerase family.</text>
</comment>
<dbReference type="Pfam" id="PF07221">
    <property type="entry name" value="GlcNAc_2-epim"/>
    <property type="match status" value="1"/>
</dbReference>
<dbReference type="PANTHER" id="PTHR15108">
    <property type="entry name" value="N-ACYLGLUCOSAMINE-2-EPIMERASE"/>
    <property type="match status" value="1"/>
</dbReference>
<evidence type="ECO:0000256" key="4">
    <source>
        <dbReference type="HAMAP-Rule" id="MF_00929"/>
    </source>
</evidence>
<sequence length="395" mass="46457">MQLNSRNILKNELSAELDNILDYWKTFSKDNEYGGFVGRRDHFNTLVPEANKGIILNTRLLWTFSATGNFRQDKSTVEIATRAYDYLKEFFQDRKNGGVFWELDYLGNPVNTRKQIYAQAFAVYALSEYYKLTQKEEAKNWAVSLFELIEKHGRDRENNGYLEAFQQDWSPIEDMRLSEKEDHSAKTMNTHLHILEAYTTLYQITKKEKVKEALQNLSILFLEKFYAEEIQHFHLFFDVNWNRTNNIVSYGHDIEAVWLIIEAIKTLQDPDLLEKANTVAVAVAETFLKEGYVKGSGVVNEKNLESGKLDADRHWWPQVEAMVGLDFAFRLTKENKFQEAIFDIWEYTKSQIIDRQNGEWHFRVNEKNEPYTSEDKLGMWKAPYHNSRACMMLVK</sequence>
<keyword evidence="3 4" id="KW-0413">Isomerase</keyword>
<dbReference type="InterPro" id="IPR010819">
    <property type="entry name" value="AGE/CE"/>
</dbReference>
<evidence type="ECO:0000313" key="5">
    <source>
        <dbReference type="EMBL" id="MDT0645093.1"/>
    </source>
</evidence>